<dbReference type="FunFam" id="1.10.630.10:FF:000008">
    <property type="entry name" value="Cytochrome P450 71D8"/>
    <property type="match status" value="1"/>
</dbReference>
<dbReference type="EMBL" id="EQ973917">
    <property type="protein sequence ID" value="EEF38926.1"/>
    <property type="molecule type" value="Genomic_DNA"/>
</dbReference>
<keyword evidence="6 8" id="KW-0408">Iron</keyword>
<gene>
    <name evidence="11" type="ORF">RCOM_1044780</name>
</gene>
<reference evidence="12" key="1">
    <citation type="journal article" date="2010" name="Nat. Biotechnol.">
        <title>Draft genome sequence of the oilseed species Ricinus communis.</title>
        <authorList>
            <person name="Chan A.P."/>
            <person name="Crabtree J."/>
            <person name="Zhao Q."/>
            <person name="Lorenzi H."/>
            <person name="Orvis J."/>
            <person name="Puiu D."/>
            <person name="Melake-Berhan A."/>
            <person name="Jones K.M."/>
            <person name="Redman J."/>
            <person name="Chen G."/>
            <person name="Cahoon E.B."/>
            <person name="Gedil M."/>
            <person name="Stanke M."/>
            <person name="Haas B.J."/>
            <person name="Wortman J.R."/>
            <person name="Fraser-Liggett C.M."/>
            <person name="Ravel J."/>
            <person name="Rabinowicz P.D."/>
        </authorList>
    </citation>
    <scope>NUCLEOTIDE SEQUENCE [LARGE SCALE GENOMIC DNA]</scope>
    <source>
        <strain evidence="12">cv. Hale</strain>
    </source>
</reference>
<keyword evidence="10" id="KW-0812">Transmembrane</keyword>
<evidence type="ECO:0000313" key="12">
    <source>
        <dbReference type="Proteomes" id="UP000008311"/>
    </source>
</evidence>
<evidence type="ECO:0000256" key="6">
    <source>
        <dbReference type="ARBA" id="ARBA00023004"/>
    </source>
</evidence>
<dbReference type="InterPro" id="IPR036396">
    <property type="entry name" value="Cyt_P450_sf"/>
</dbReference>
<comment type="similarity">
    <text evidence="2 9">Belongs to the cytochrome P450 family.</text>
</comment>
<dbReference type="PRINTS" id="PR00463">
    <property type="entry name" value="EP450I"/>
</dbReference>
<evidence type="ECO:0000256" key="3">
    <source>
        <dbReference type="ARBA" id="ARBA00022617"/>
    </source>
</evidence>
<dbReference type="GO" id="GO:0020037">
    <property type="term" value="F:heme binding"/>
    <property type="evidence" value="ECO:0007669"/>
    <property type="project" value="InterPro"/>
</dbReference>
<accession>B9SBU8</accession>
<dbReference type="InterPro" id="IPR017972">
    <property type="entry name" value="Cyt_P450_CS"/>
</dbReference>
<comment type="cofactor">
    <cofactor evidence="1 8">
        <name>heme</name>
        <dbReference type="ChEBI" id="CHEBI:30413"/>
    </cofactor>
</comment>
<dbReference type="Gene3D" id="1.10.630.10">
    <property type="entry name" value="Cytochrome P450"/>
    <property type="match status" value="1"/>
</dbReference>
<keyword evidence="10" id="KW-1133">Transmembrane helix</keyword>
<dbReference type="InterPro" id="IPR002401">
    <property type="entry name" value="Cyt_P450_E_grp-I"/>
</dbReference>
<dbReference type="InterPro" id="IPR001128">
    <property type="entry name" value="Cyt_P450"/>
</dbReference>
<dbReference type="eggNOG" id="KOG0156">
    <property type="taxonomic scope" value="Eukaryota"/>
</dbReference>
<evidence type="ECO:0000256" key="9">
    <source>
        <dbReference type="RuleBase" id="RU000461"/>
    </source>
</evidence>
<evidence type="ECO:0000256" key="10">
    <source>
        <dbReference type="SAM" id="Phobius"/>
    </source>
</evidence>
<dbReference type="KEGG" id="rcu:8282475"/>
<dbReference type="EC" id="1.14.13.68" evidence="11"/>
<dbReference type="Proteomes" id="UP000008311">
    <property type="component" value="Unassembled WGS sequence"/>
</dbReference>
<evidence type="ECO:0000256" key="5">
    <source>
        <dbReference type="ARBA" id="ARBA00023002"/>
    </source>
</evidence>
<keyword evidence="12" id="KW-1185">Reference proteome</keyword>
<evidence type="ECO:0000256" key="1">
    <source>
        <dbReference type="ARBA" id="ARBA00001971"/>
    </source>
</evidence>
<dbReference type="GO" id="GO:0016491">
    <property type="term" value="F:oxidoreductase activity"/>
    <property type="evidence" value="ECO:0000318"/>
    <property type="project" value="GO_Central"/>
</dbReference>
<dbReference type="PANTHER" id="PTHR47955:SF8">
    <property type="entry name" value="CYTOCHROME P450 71D11-LIKE"/>
    <property type="match status" value="1"/>
</dbReference>
<dbReference type="PRINTS" id="PR00385">
    <property type="entry name" value="P450"/>
</dbReference>
<keyword evidence="5 9" id="KW-0560">Oxidoreductase</keyword>
<dbReference type="SUPFAM" id="SSF48264">
    <property type="entry name" value="Cytochrome P450"/>
    <property type="match status" value="1"/>
</dbReference>
<evidence type="ECO:0000313" key="11">
    <source>
        <dbReference type="EMBL" id="EEF38926.1"/>
    </source>
</evidence>
<dbReference type="CDD" id="cd11072">
    <property type="entry name" value="CYP71-like"/>
    <property type="match status" value="1"/>
</dbReference>
<dbReference type="GO" id="GO:0004497">
    <property type="term" value="F:monooxygenase activity"/>
    <property type="evidence" value="ECO:0007669"/>
    <property type="project" value="UniProtKB-KW"/>
</dbReference>
<dbReference type="OrthoDB" id="849705at2759"/>
<proteinExistence type="inferred from homology"/>
<dbReference type="PROSITE" id="PS00086">
    <property type="entry name" value="CYTOCHROME_P450"/>
    <property type="match status" value="1"/>
</dbReference>
<evidence type="ECO:0000256" key="7">
    <source>
        <dbReference type="ARBA" id="ARBA00023033"/>
    </source>
</evidence>
<dbReference type="Pfam" id="PF00067">
    <property type="entry name" value="p450"/>
    <property type="match status" value="1"/>
</dbReference>
<dbReference type="PANTHER" id="PTHR47955">
    <property type="entry name" value="CYTOCHROME P450 FAMILY 71 PROTEIN"/>
    <property type="match status" value="1"/>
</dbReference>
<keyword evidence="3 8" id="KW-0349">Heme</keyword>
<name>B9SBU8_RICCO</name>
<evidence type="ECO:0000256" key="8">
    <source>
        <dbReference type="PIRSR" id="PIRSR602401-1"/>
    </source>
</evidence>
<keyword evidence="4 8" id="KW-0479">Metal-binding</keyword>
<evidence type="ECO:0000256" key="2">
    <source>
        <dbReference type="ARBA" id="ARBA00010617"/>
    </source>
</evidence>
<keyword evidence="10" id="KW-0472">Membrane</keyword>
<keyword evidence="7 9" id="KW-0503">Monooxygenase</keyword>
<sequence>MELPFPSLPLFFPLLFIFTVFLIMKKSNIHKLPLPPGPWKLPIIGNIHNVLGSLPHHSLHNLAKKFGPIMHLQLGEVNAIIVSSPEIAKEIMKTHDVIFASRPFVVALKIIFGNTTDVAFAPYGEFWRQMRKICVVEILSAKRVQSFRPIREEEILNAIKEITCSEGSMVNISKVLLSYAYNVILRAAFGKITEEQEALIPLIKDAAEVSAGFSIADLFPSIKLIHNLDGMRSRTERAYQEADKIIDTVINYHKLRRKASSNKISDQESNDLIDVLLNIQEQENLDFTLTTENLKGVILDVFLGGTETSSTVIEWALSEMMKNPRVMEKAQVEVRRAFGKKEYVDEESLGELNYLKLVIKETLRLHPPLALLLPRESREECEINGFPIPNKSKVIVNAWAIGRDPKYWSEAESFIPERFSDGTVDYRGANFEFIPFGSGRRMCPGITFGMVNIEVPLANLLYYFDWKLPDGMKPEDIDMTEAAGTSVRRKNSLNLVPIVRHPLPSVV</sequence>
<feature type="binding site" description="axial binding residue" evidence="8">
    <location>
        <position position="443"/>
    </location>
    <ligand>
        <name>heme</name>
        <dbReference type="ChEBI" id="CHEBI:30413"/>
    </ligand>
    <ligandPart>
        <name>Fe</name>
        <dbReference type="ChEBI" id="CHEBI:18248"/>
    </ligandPart>
</feature>
<dbReference type="InParanoid" id="B9SBU8"/>
<organism evidence="11 12">
    <name type="scientific">Ricinus communis</name>
    <name type="common">Castor bean</name>
    <dbReference type="NCBI Taxonomy" id="3988"/>
    <lineage>
        <taxon>Eukaryota</taxon>
        <taxon>Viridiplantae</taxon>
        <taxon>Streptophyta</taxon>
        <taxon>Embryophyta</taxon>
        <taxon>Tracheophyta</taxon>
        <taxon>Spermatophyta</taxon>
        <taxon>Magnoliopsida</taxon>
        <taxon>eudicotyledons</taxon>
        <taxon>Gunneridae</taxon>
        <taxon>Pentapetalae</taxon>
        <taxon>rosids</taxon>
        <taxon>fabids</taxon>
        <taxon>Malpighiales</taxon>
        <taxon>Euphorbiaceae</taxon>
        <taxon>Acalyphoideae</taxon>
        <taxon>Acalypheae</taxon>
        <taxon>Ricinus</taxon>
    </lineage>
</organism>
<protein>
    <submittedName>
        <fullName evidence="11">Cytochrome P450, putative</fullName>
        <ecNumber evidence="11">1.14.13.68</ecNumber>
    </submittedName>
</protein>
<feature type="transmembrane region" description="Helical" evidence="10">
    <location>
        <begin position="6"/>
        <end position="24"/>
    </location>
</feature>
<evidence type="ECO:0000256" key="4">
    <source>
        <dbReference type="ARBA" id="ARBA00022723"/>
    </source>
</evidence>
<dbReference type="AlphaFoldDB" id="B9SBU8"/>
<dbReference type="GO" id="GO:0005506">
    <property type="term" value="F:iron ion binding"/>
    <property type="evidence" value="ECO:0007669"/>
    <property type="project" value="InterPro"/>
</dbReference>
<dbReference type="GO" id="GO:0016705">
    <property type="term" value="F:oxidoreductase activity, acting on paired donors, with incorporation or reduction of molecular oxygen"/>
    <property type="evidence" value="ECO:0007669"/>
    <property type="project" value="InterPro"/>
</dbReference>